<organism evidence="6 7">
    <name type="scientific">Marinobacterium iners DSM 11526</name>
    <dbReference type="NCBI Taxonomy" id="1122198"/>
    <lineage>
        <taxon>Bacteria</taxon>
        <taxon>Pseudomonadati</taxon>
        <taxon>Pseudomonadota</taxon>
        <taxon>Gammaproteobacteria</taxon>
        <taxon>Oceanospirillales</taxon>
        <taxon>Oceanospirillaceae</taxon>
        <taxon>Marinobacterium</taxon>
    </lineage>
</organism>
<dbReference type="CDD" id="cd00828">
    <property type="entry name" value="elong_cond_enzymes"/>
    <property type="match status" value="1"/>
</dbReference>
<evidence type="ECO:0000256" key="2">
    <source>
        <dbReference type="ARBA" id="ARBA00008467"/>
    </source>
</evidence>
<gene>
    <name evidence="6" type="ORF">SAMN02745729_109107</name>
</gene>
<evidence type="ECO:0000313" key="6">
    <source>
        <dbReference type="EMBL" id="SEA89230.1"/>
    </source>
</evidence>
<evidence type="ECO:0000256" key="4">
    <source>
        <dbReference type="RuleBase" id="RU003694"/>
    </source>
</evidence>
<dbReference type="InterPro" id="IPR016039">
    <property type="entry name" value="Thiolase-like"/>
</dbReference>
<comment type="pathway">
    <text evidence="1">Lipid metabolism; fatty acid biosynthesis.</text>
</comment>
<dbReference type="PROSITE" id="PS52004">
    <property type="entry name" value="KS3_2"/>
    <property type="match status" value="1"/>
</dbReference>
<dbReference type="SUPFAM" id="SSF53901">
    <property type="entry name" value="Thiolase-like"/>
    <property type="match status" value="2"/>
</dbReference>
<dbReference type="InterPro" id="IPR000794">
    <property type="entry name" value="Beta-ketoacyl_synthase"/>
</dbReference>
<dbReference type="InterPro" id="IPR014031">
    <property type="entry name" value="Ketoacyl_synth_C"/>
</dbReference>
<dbReference type="GO" id="GO:0004315">
    <property type="term" value="F:3-oxoacyl-[acyl-carrier-protein] synthase activity"/>
    <property type="evidence" value="ECO:0007669"/>
    <property type="project" value="TreeGrafter"/>
</dbReference>
<dbReference type="GO" id="GO:0005829">
    <property type="term" value="C:cytosol"/>
    <property type="evidence" value="ECO:0007669"/>
    <property type="project" value="TreeGrafter"/>
</dbReference>
<dbReference type="InterPro" id="IPR020841">
    <property type="entry name" value="PKS_Beta-ketoAc_synthase_dom"/>
</dbReference>
<dbReference type="SMART" id="SM00825">
    <property type="entry name" value="PKS_KS"/>
    <property type="match status" value="1"/>
</dbReference>
<dbReference type="PANTHER" id="PTHR11712">
    <property type="entry name" value="POLYKETIDE SYNTHASE-RELATED"/>
    <property type="match status" value="1"/>
</dbReference>
<reference evidence="7" key="1">
    <citation type="submission" date="2016-10" db="EMBL/GenBank/DDBJ databases">
        <authorList>
            <person name="Varghese N."/>
            <person name="Submissions S."/>
        </authorList>
    </citation>
    <scope>NUCLEOTIDE SEQUENCE [LARGE SCALE GENOMIC DNA]</scope>
    <source>
        <strain evidence="7">DSM 11526</strain>
    </source>
</reference>
<dbReference type="EMBL" id="FNRJ01000009">
    <property type="protein sequence ID" value="SEA89230.1"/>
    <property type="molecule type" value="Genomic_DNA"/>
</dbReference>
<feature type="domain" description="Ketosynthase family 3 (KS3)" evidence="5">
    <location>
        <begin position="186"/>
        <end position="580"/>
    </location>
</feature>
<dbReference type="Pfam" id="PF02801">
    <property type="entry name" value="Ketoacyl-synt_C"/>
    <property type="match status" value="1"/>
</dbReference>
<keyword evidence="7" id="KW-1185">Reference proteome</keyword>
<evidence type="ECO:0000256" key="3">
    <source>
        <dbReference type="ARBA" id="ARBA00022679"/>
    </source>
</evidence>
<comment type="similarity">
    <text evidence="2 4">Belongs to the thiolase-like superfamily. Beta-ketoacyl-ACP synthases family.</text>
</comment>
<dbReference type="Gene3D" id="3.40.47.10">
    <property type="match status" value="1"/>
</dbReference>
<evidence type="ECO:0000256" key="1">
    <source>
        <dbReference type="ARBA" id="ARBA00005194"/>
    </source>
</evidence>
<dbReference type="InterPro" id="IPR047224">
    <property type="entry name" value="FAS_alpha_su_C"/>
</dbReference>
<evidence type="ECO:0000313" key="7">
    <source>
        <dbReference type="Proteomes" id="UP000242469"/>
    </source>
</evidence>
<name>A0A1H4EX71_9GAMM</name>
<dbReference type="Proteomes" id="UP000242469">
    <property type="component" value="Unassembled WGS sequence"/>
</dbReference>
<dbReference type="AlphaFoldDB" id="A0A1H4EX71"/>
<dbReference type="Pfam" id="PF00109">
    <property type="entry name" value="ketoacyl-synt"/>
    <property type="match status" value="1"/>
</dbReference>
<dbReference type="InterPro" id="IPR014030">
    <property type="entry name" value="Ketoacyl_synth_N"/>
</dbReference>
<sequence>MDAGQRQDQTIKCAVILLCHPRHHPEEYLLSQLPVIVGFGGISPAGRSSFHQGYRRLILDQLDASSRQDTLVDLATLTGLAQYDAGSYQLQGDTSQHFTAAELASRIEQQVRDNTLIRRIHPDWFDVNAVMFNRPASIKGSDQGLSFRLRSRQLPQQIPANWQVKEIGGGQVEVRIDGSCELIFPDSKPALVQSAGMLPTGFEPGKLYQSRNHPRGLQMAVYAASDALRSMGIEYQTILDLLSPDQIAVFASNSIGQLDDLGFGGLTKFPALGKRTTSKQMPLGYAQMPADFINAYLLGNVGTTGGALGACATFLYNLKSGVEAIRTGRSKLVLVGGSDAPVTQEIIEGFRAMGALAEDKQLIALDGLAEMAEEHYRKACRPFGNNCGFTMGESSQFLVLMSDDLALELGADIHGAVADVFVHADGHKKSISAPGIGNYMTLGKAASLIGTLLGEESLKQRSFVQAHGTSTPQNRVTESHVINETAKAFDIPDWTVSAIKAYLGHSQGTAGGDQLFASLGVWKHGIVPGLTTTTEIAEDVHSSNLHFPLTHKETGATGMDSVLINAKGFGGNNASAAVMAPHVVEQLLTRRHGEAAMNAWRKRREQVREQAESYNQSAIMGQAKPIYLYDHNVLTGDDLQISADEIRLPGYANPISLQVENPYKDLC</sequence>
<protein>
    <submittedName>
        <fullName evidence="6">3-oxoacyl-(Acyl-carrier-protein) synthase</fullName>
    </submittedName>
</protein>
<dbReference type="STRING" id="1122198.SAMN02745729_109107"/>
<keyword evidence="3 4" id="KW-0808">Transferase</keyword>
<proteinExistence type="inferred from homology"/>
<evidence type="ECO:0000259" key="5">
    <source>
        <dbReference type="PROSITE" id="PS52004"/>
    </source>
</evidence>
<dbReference type="PANTHER" id="PTHR11712:SF336">
    <property type="entry name" value="3-OXOACYL-[ACYL-CARRIER-PROTEIN] SYNTHASE, MITOCHONDRIAL"/>
    <property type="match status" value="1"/>
</dbReference>
<accession>A0A1H4EX71</accession>
<dbReference type="GO" id="GO:0006633">
    <property type="term" value="P:fatty acid biosynthetic process"/>
    <property type="evidence" value="ECO:0007669"/>
    <property type="project" value="TreeGrafter"/>
</dbReference>